<dbReference type="AlphaFoldDB" id="A0A0A9CUE0"/>
<organism evidence="2">
    <name type="scientific">Arundo donax</name>
    <name type="common">Giant reed</name>
    <name type="synonym">Donax arundinaceus</name>
    <dbReference type="NCBI Taxonomy" id="35708"/>
    <lineage>
        <taxon>Eukaryota</taxon>
        <taxon>Viridiplantae</taxon>
        <taxon>Streptophyta</taxon>
        <taxon>Embryophyta</taxon>
        <taxon>Tracheophyta</taxon>
        <taxon>Spermatophyta</taxon>
        <taxon>Magnoliopsida</taxon>
        <taxon>Liliopsida</taxon>
        <taxon>Poales</taxon>
        <taxon>Poaceae</taxon>
        <taxon>PACMAD clade</taxon>
        <taxon>Arundinoideae</taxon>
        <taxon>Arundineae</taxon>
        <taxon>Arundo</taxon>
    </lineage>
</organism>
<dbReference type="EMBL" id="GBRH01219847">
    <property type="protein sequence ID" value="JAD78048.1"/>
    <property type="molecule type" value="Transcribed_RNA"/>
</dbReference>
<sequence>MQERKLHHQHSTPHGLRIGPLALGMKGSILTQTSEKMDARRMDQSTTMVGVLFCLPMSPLRNG</sequence>
<name>A0A0A9CUE0_ARUDO</name>
<evidence type="ECO:0000313" key="2">
    <source>
        <dbReference type="EMBL" id="JAD78048.1"/>
    </source>
</evidence>
<accession>A0A0A9CUE0</accession>
<protein>
    <submittedName>
        <fullName evidence="2">Cesa10</fullName>
    </submittedName>
</protein>
<feature type="compositionally biased region" description="Basic residues" evidence="1">
    <location>
        <begin position="1"/>
        <end position="11"/>
    </location>
</feature>
<evidence type="ECO:0000256" key="1">
    <source>
        <dbReference type="SAM" id="MobiDB-lite"/>
    </source>
</evidence>
<reference evidence="2" key="1">
    <citation type="submission" date="2014-09" db="EMBL/GenBank/DDBJ databases">
        <authorList>
            <person name="Magalhaes I.L.F."/>
            <person name="Oliveira U."/>
            <person name="Santos F.R."/>
            <person name="Vidigal T.H.D.A."/>
            <person name="Brescovit A.D."/>
            <person name="Santos A.J."/>
        </authorList>
    </citation>
    <scope>NUCLEOTIDE SEQUENCE</scope>
    <source>
        <tissue evidence="2">Shoot tissue taken approximately 20 cm above the soil surface</tissue>
    </source>
</reference>
<feature type="region of interest" description="Disordered" evidence="1">
    <location>
        <begin position="1"/>
        <end position="20"/>
    </location>
</feature>
<reference evidence="2" key="2">
    <citation type="journal article" date="2015" name="Data Brief">
        <title>Shoot transcriptome of the giant reed, Arundo donax.</title>
        <authorList>
            <person name="Barrero R.A."/>
            <person name="Guerrero F.D."/>
            <person name="Moolhuijzen P."/>
            <person name="Goolsby J.A."/>
            <person name="Tidwell J."/>
            <person name="Bellgard S.E."/>
            <person name="Bellgard M.I."/>
        </authorList>
    </citation>
    <scope>NUCLEOTIDE SEQUENCE</scope>
    <source>
        <tissue evidence="2">Shoot tissue taken approximately 20 cm above the soil surface</tissue>
    </source>
</reference>
<proteinExistence type="predicted"/>